<feature type="domain" description="EGF-like" evidence="3">
    <location>
        <begin position="1924"/>
        <end position="1954"/>
    </location>
</feature>
<feature type="domain" description="EGF-like" evidence="3">
    <location>
        <begin position="1433"/>
        <end position="1468"/>
    </location>
</feature>
<keyword evidence="5" id="KW-1185">Reference proteome</keyword>
<feature type="region of interest" description="Disordered" evidence="1">
    <location>
        <begin position="3166"/>
        <end position="3198"/>
    </location>
</feature>
<evidence type="ECO:0000256" key="2">
    <source>
        <dbReference type="SAM" id="Phobius"/>
    </source>
</evidence>
<evidence type="ECO:0000256" key="1">
    <source>
        <dbReference type="SAM" id="MobiDB-lite"/>
    </source>
</evidence>
<sequence length="3265" mass="379048">MTIENCDKSFIKALKVLEDRIYLVNVNQNNANLIQLDINGVQLSSNILDIPNIAEIKFEISKELIVFFYQLLGQSQWGMRIYTQIMVIIYIKEDVLMEIKDLSIAVSEVAITLSWSEVNEQEIFYQTIDKMGTIIKSGSIKNDQQNSKPMLIVLLNIYVGFVWEVQNIQELRGLQLSIMNNLGEFSRQMQIICSPNCLQCENNQLCTICELGYNLIQIKQNENLCSKKCDQNCINCDNLGRCYQCVENYYLSNYQCKFDEIQSKSIRINQYSQQSQIQQQGAKFSDGSIIVVWSSNYQDGDRWGVYAQLIDNAGVKIGDNIKISLNSQGAQHSPHAAVLQDDTVIIIYIDGDPFNGNAILKAQKFDKLMQRIGDEFQVAQIYNNLYSLEHENTCKVLNLKNGGFVIGYLNAIQNTFGKFIHLKFYDQQGNFVVEQQIEASYDPNFFDYLNIATADNLAVSYKNGYWDIHINLYSLTGQFLQKKLLDQFSQQPLGYYYSLRSTPNYYALVYQKYDKEITKIFVQLYDLQLNNKGTPLEIQSSDYWISSFQYNDEILILIQNQYSQQLFQIKNEQIVFLNTYNLQLQKFNYYSSSIYIIESQNYNYFLIWQKNGDLYFQLSSSQGALLAQQQKVCSNGCLQCQNEFQCDICLSENYYLSNDLCLPINLSNCKKTTIPLYCDECQKGFYKKQEGICTQVPSNYQEPQNLLTLQEQEKIKDLILSSNGYIVSFSLTSSNVYKFKILDGEMNIYNIELNNQELLDSIKLQVYFEDNDTILVQYFEEQITVKRYSLNGTPQNPRSLLIQKYENYQLKSKNLILEPLSNYQYSLTFYTITENDLKNNLISFYNVILDSSFNEIGNIQNIFFSFDFYFVQQTTKSQFQVHLSNGRIYNIIRNKITGFFIFQDTLRPTLIHIAQIKSGNKVEIVEVKSLLSETETSISVGYKIQDIKIDFLISAKKVLNQGFSKQRFIKLLTYTNSFAIFVEQQNFNINSNQRQLVVQYIYNTGKNIGDYIYICSYEENAFMEIIQFQNGFKIYWQKQECDDQGCSNNLVWNTYDRDNDLPDPSEPQIIINDPIKDGKGIEVAEKCTQEMMKKLIKFSNNDYAILYICQNIMRMRKFDKEGLQLNFIEVTLELIHLFDTTVINNEIYVSMVDTLDKRICKIYKLDQFTNTLIFQQDYIHDSQIFDIKMEGLQIYYVLLISSFKNYIFDNASLIGRSQSLFIYDASNVKIFEKIDINYPELMTIENCDKSFIKALKVLEDRIYLVNVNQNNANLIQLDINGVQLSSNILDIPNIAEIKFEISKEFIVFIYQIYGFKEWGLRLCLQPFQCIYFDYQYLYGVEDATIAIYQSTFILSCVNKIQNSLTYYLFNQYGFKIMKGIIQIRSSISRPILFTLSNYYVGLSWAVKDNSSQWRLQLTIINDQGQFTESLTKICSSNCLECTSNSECTKCEIGFQLYYDGFLSGMYCKQGSSSACLSYDGDLCSECLSYYIPSGSQCILDEFQQYSLIVNEFTYFSQTRHFSAGFSDGCMLVIWNSNYQDGSGWGVYGQIVDGQRQKIGQNFRISQNIEGNQHSPYATILEDDTAIILFIDGDPVQGASLKIARFTKEQQRIGNELEIDTLLFRNYNLNYNCIAKIISLKNGGYLIAYLTNTDSQFLNLMKLKFYNQAGALVNLQQITGSFTQIIQIASTELNIGAIYIDKYNIRQAITYTFEGDIILNQEFTLINNLPLYQEFYLGNTAQYFVVAFVVNEENILSTKLQFFDSNFFVYGNQIQIQENLQINPKFFINVPYIQFDKYKYGISMIIEYIVNGRISVQEQYYVNTNWELNLINTYHIQKNWFMLNYQNVRIVESLDHSFFVVWTKFEHYNNVDSSNIHIQKMSAQGQYVTQSTVFCHQNCLTCINDQQCTQCIENYELVDGKCQVICESNCQSCIIPQICDLCMQGYYQQIEGKCTQIFPGYHQPQPLVNENFQGEISNLITFNDGTVSFITYYYSRSDNLYYWDFYLIKEQQVLMKKKIQMLATKQIRMPTYIYRIEQDYVVIYYELQRIEVVRIKEDQSIVLNKVIDQNEFILDVPSYEKQFLLEPLINNQYSLTYYINNYQENPRVSVYNIILDSELNQIGEVRLVLSSNEFEGRGREGNYLTFSSQNGIAQFKEEQMLQNQCLYSSLLLTYSCKMYLLNNGNYVQIYVTLNRDRISYTDSQWNTEGQSVYYRLLNGQFIPITEEMKTIQNGFLRQDFLECLSFSDTFAIIIKQFNYYTSMNQLVIQYFENSGAKLGNPVYVGFFNNDRLYLKVIQIETKVRIIWQEQVCQNNECQNNLLYKEYDDQGNEMTSAQNINCISNCDECINQNYCTKCSSNYLLDSNQQCYLECSQNCIKCSVISQCEICQNGYELVNNECQQLTCPNNCDLCSKNNEVIICDKCKTNYYSNQQQCLPECPSTCRTCDIPLVCSSCLQGFILTQDQKCQFEDPTIIDQVKNTSVSNPLRYTFTDGSYVLVWYQNGEQAGVYFQLYSIDNNKIGNEILVSDLTRRRLAESSIKKQYYANLGAINNNFYIIWADSTSDQTNYLIQGFNQNGLEIVVPQSIGQSDNNLLSRLTQPCQLLPLKNENIFAYYMTQNTEDLSNVSINYQVFDPKLNSISQIQKIPKVSYLTAPSIVQDDQGTIYISYSSDGYIFVQQITQFGDPINQPKAISDDGTLTLKTTILKNTMIVFLWENKEIQTFKAVFNLNYQLISKDLQTKSEVKVIGTPQVQQQTPDIKSFNDGFVVVWRITDSLYQSIGIQFQIFDGFGSSLTSITNVALSGKSPQNPNIQIINDDQFAITYISKGIDVDGSILGDSIQIKYYNKQGQEYFITTSQLCGKECNICQSPLNCYRCSYGYYLSLDNQCMIDCGLYCNLCEVPFVCQSCVNGYKLNSNNSCMQAECPDGYQRNQKTKLCDPQCSQECICTKPNICDSCISGYYLKDNECLLVLDLLNQDSINNSFYFYAFIALCIILVINWFACSICCYYCRSTNFVFQSSGHYKIQDQFKVQSGIRETERYKQILMQQQTDNQFDEIQQKSQNQNIYGQISQNQEEENANEIKFYVLNPDDQTYKSNNQIENLDKNAQSISQLRRIDDDGIQQNDQIEQHQNELSEEIYQQRHSSNNVEKIVSHDDSIEEIQHLSENYLNKEEEEEKKRKNDDELCSNQQSNKHGIENNQNQQINNELEINFDVQQFQKVEIEDKSSLYQNDFDQIDDSVNVQNKQNEDISFNLDIGLNWNQEEN</sequence>
<feature type="domain" description="EGF-like" evidence="3">
    <location>
        <begin position="632"/>
        <end position="662"/>
    </location>
</feature>
<feature type="domain" description="EGF-like" evidence="3">
    <location>
        <begin position="2437"/>
        <end position="2467"/>
    </location>
</feature>
<dbReference type="InterPro" id="IPR000742">
    <property type="entry name" value="EGF"/>
</dbReference>
<name>A0A8S1R1J1_9CILI</name>
<feature type="domain" description="EGF-like" evidence="3">
    <location>
        <begin position="224"/>
        <end position="257"/>
    </location>
</feature>
<accession>A0A8S1R1J1</accession>
<dbReference type="CDD" id="cd00064">
    <property type="entry name" value="FU"/>
    <property type="match status" value="2"/>
</dbReference>
<dbReference type="SMART" id="SM00181">
    <property type="entry name" value="EGF"/>
    <property type="match status" value="11"/>
</dbReference>
<evidence type="ECO:0000259" key="3">
    <source>
        <dbReference type="SMART" id="SM00181"/>
    </source>
</evidence>
<dbReference type="InterPro" id="IPR006212">
    <property type="entry name" value="Furin_repeat"/>
</dbReference>
<dbReference type="OrthoDB" id="10060424at2759"/>
<dbReference type="SMART" id="SM00261">
    <property type="entry name" value="FU"/>
    <property type="match status" value="7"/>
</dbReference>
<feature type="domain" description="EGF-like" evidence="3">
    <location>
        <begin position="1893"/>
        <end position="1922"/>
    </location>
</feature>
<reference evidence="4" key="1">
    <citation type="submission" date="2021-01" db="EMBL/GenBank/DDBJ databases">
        <authorList>
            <consortium name="Genoscope - CEA"/>
            <person name="William W."/>
        </authorList>
    </citation>
    <scope>NUCLEOTIDE SEQUENCE</scope>
</reference>
<gene>
    <name evidence="4" type="ORF">PSON_ATCC_30995.1.T1300105</name>
</gene>
<organism evidence="4 5">
    <name type="scientific">Paramecium sonneborni</name>
    <dbReference type="NCBI Taxonomy" id="65129"/>
    <lineage>
        <taxon>Eukaryota</taxon>
        <taxon>Sar</taxon>
        <taxon>Alveolata</taxon>
        <taxon>Ciliophora</taxon>
        <taxon>Intramacronucleata</taxon>
        <taxon>Oligohymenophorea</taxon>
        <taxon>Peniculida</taxon>
        <taxon>Parameciidae</taxon>
        <taxon>Paramecium</taxon>
    </lineage>
</organism>
<dbReference type="PANTHER" id="PTHR23275">
    <property type="entry name" value="CABRIOLET.-RELATED"/>
    <property type="match status" value="1"/>
</dbReference>
<feature type="domain" description="EGF-like" evidence="3">
    <location>
        <begin position="2403"/>
        <end position="2435"/>
    </location>
</feature>
<feature type="transmembrane region" description="Helical" evidence="2">
    <location>
        <begin position="2984"/>
        <end position="3010"/>
    </location>
</feature>
<dbReference type="PANTHER" id="PTHR23275:SF100">
    <property type="entry name" value="EGF-LIKE DOMAIN-CONTAINING PROTEIN"/>
    <property type="match status" value="1"/>
</dbReference>
<feature type="domain" description="EGF-like" evidence="3">
    <location>
        <begin position="2371"/>
        <end position="2400"/>
    </location>
</feature>
<feature type="domain" description="EGF-like" evidence="3">
    <location>
        <begin position="2891"/>
        <end position="2921"/>
    </location>
</feature>
<dbReference type="Proteomes" id="UP000692954">
    <property type="component" value="Unassembled WGS sequence"/>
</dbReference>
<evidence type="ECO:0000313" key="5">
    <source>
        <dbReference type="Proteomes" id="UP000692954"/>
    </source>
</evidence>
<proteinExistence type="predicted"/>
<protein>
    <recommendedName>
        <fullName evidence="3">EGF-like domain-containing protein</fullName>
    </recommendedName>
</protein>
<feature type="domain" description="EGF-like" evidence="3">
    <location>
        <begin position="2339"/>
        <end position="2369"/>
    </location>
</feature>
<keyword evidence="2" id="KW-1133">Transmembrane helix</keyword>
<comment type="caution">
    <text evidence="4">The sequence shown here is derived from an EMBL/GenBank/DDBJ whole genome shotgun (WGS) entry which is preliminary data.</text>
</comment>
<evidence type="ECO:0000313" key="4">
    <source>
        <dbReference type="EMBL" id="CAD8121177.1"/>
    </source>
</evidence>
<feature type="domain" description="EGF-like" evidence="3">
    <location>
        <begin position="2937"/>
        <end position="2969"/>
    </location>
</feature>
<keyword evidence="2" id="KW-0472">Membrane</keyword>
<keyword evidence="2" id="KW-0812">Transmembrane</keyword>
<dbReference type="EMBL" id="CAJJDN010000130">
    <property type="protein sequence ID" value="CAD8121177.1"/>
    <property type="molecule type" value="Genomic_DNA"/>
</dbReference>
<dbReference type="InterPro" id="IPR052798">
    <property type="entry name" value="Giardia_VSA"/>
</dbReference>